<feature type="repeat" description="WD" evidence="6">
    <location>
        <begin position="1532"/>
        <end position="1573"/>
    </location>
</feature>
<dbReference type="Pfam" id="PF25173">
    <property type="entry name" value="Beta-prop_WDR3_1st"/>
    <property type="match status" value="1"/>
</dbReference>
<dbReference type="GO" id="GO:1990234">
    <property type="term" value="C:transferase complex"/>
    <property type="evidence" value="ECO:0007669"/>
    <property type="project" value="UniProtKB-ARBA"/>
</dbReference>
<dbReference type="SMART" id="SM00320">
    <property type="entry name" value="WD40"/>
    <property type="match status" value="18"/>
</dbReference>
<dbReference type="PRINTS" id="PR00320">
    <property type="entry name" value="GPROTEINBRPT"/>
</dbReference>
<dbReference type="Pfam" id="PF06985">
    <property type="entry name" value="HET"/>
    <property type="match status" value="1"/>
</dbReference>
<evidence type="ECO:0000256" key="5">
    <source>
        <dbReference type="ARBA" id="ARBA00043913"/>
    </source>
</evidence>
<comment type="function">
    <text evidence="5">Involved in mitochondrial fission. Acts as an adapter protein required to form mitochondrial fission complexes. Formation of these complexes is required to promote constriction and fission of the mitochondrial compartment at a late step in mitochondrial division.</text>
</comment>
<feature type="repeat" description="WD" evidence="6">
    <location>
        <begin position="1448"/>
        <end position="1489"/>
    </location>
</feature>
<evidence type="ECO:0000313" key="9">
    <source>
        <dbReference type="Proteomes" id="UP000177798"/>
    </source>
</evidence>
<dbReference type="Pfam" id="PF24883">
    <property type="entry name" value="NPHP3_N"/>
    <property type="match status" value="1"/>
</dbReference>
<feature type="repeat" description="WD" evidence="6">
    <location>
        <begin position="1070"/>
        <end position="1111"/>
    </location>
</feature>
<dbReference type="CDD" id="cd00200">
    <property type="entry name" value="WD40"/>
    <property type="match status" value="3"/>
</dbReference>
<evidence type="ECO:0000256" key="6">
    <source>
        <dbReference type="PROSITE-ProRule" id="PRU00221"/>
    </source>
</evidence>
<feature type="repeat" description="WD" evidence="6">
    <location>
        <begin position="1406"/>
        <end position="1447"/>
    </location>
</feature>
<dbReference type="Proteomes" id="UP000177798">
    <property type="component" value="Chromosome 8"/>
</dbReference>
<feature type="repeat" description="WD" evidence="6">
    <location>
        <begin position="1364"/>
        <end position="1405"/>
    </location>
</feature>
<dbReference type="FunFam" id="2.130.10.10:FF:001552">
    <property type="entry name" value="Uncharacterized protein"/>
    <property type="match status" value="1"/>
</dbReference>
<dbReference type="EMBL" id="CP017821">
    <property type="protein sequence ID" value="APA11939.1"/>
    <property type="molecule type" value="Genomic_DNA"/>
</dbReference>
<name>A0A1D9QAM4_SCLS1</name>
<feature type="repeat" description="WD" evidence="6">
    <location>
        <begin position="1112"/>
        <end position="1153"/>
    </location>
</feature>
<feature type="repeat" description="WD" evidence="6">
    <location>
        <begin position="1196"/>
        <end position="1237"/>
    </location>
</feature>
<dbReference type="PROSITE" id="PS50294">
    <property type="entry name" value="WD_REPEATS_REGION"/>
    <property type="match status" value="18"/>
</dbReference>
<dbReference type="InterPro" id="IPR001680">
    <property type="entry name" value="WD40_rpt"/>
</dbReference>
<dbReference type="PROSITE" id="PS00678">
    <property type="entry name" value="WD_REPEATS_1"/>
    <property type="match status" value="17"/>
</dbReference>
<feature type="repeat" description="WD" evidence="6">
    <location>
        <begin position="1238"/>
        <end position="1279"/>
    </location>
</feature>
<sequence length="1641" mass="182533">MRLLECDNADGYRLTKALLDNNIPPYAILSHTWGSDEQEVNFEDINSGNGKEKTGYEKLQFCGKQAAYDNIDYFWVDTCCIKKTSDSELTESLNSMFRWYGKARKCYVYLSDVEVVQNGVEQPQSVWEGRFRASRWFTRGWTLQELLAPISIEFFSRDCCRLGDRESLKLIIHEITGIAIEALQGVPLSKFSVDDRMKWAENRISTREEDAAYSLLGIFEVSMSVIYGEGRDNAFRRLNGVIEPSLDKRCLIDLFITDPRKDKQRIEELKGGLLFKVYEWVFQNTEYQQWYNDQSNRLLWVRGDPGKGKTMLLCGIIDEIRTSNNYALAYFFCQSNVDTINSAISVLRGLIYMLLDEQPFLIRHLQKEYEVPGKQLFEGINAWVALSNILKNILHDKSLKPIILIIDALDECEKDMVKLLRLIVSSLTEFPRVKWLVSSRNWSEIEEALGPIEERTSLNLELNTHTVSIAVDWYVRDRVEKLARIKKSIKKNRTTVESYLLENANGTFLWVALVCQNLQELRFFTISMLQDYYPPELDPLYERMLQQILNIKEHGVTELCLQLMAIVVVAFRPITLCELPRLIGSEIDLEEIIQLCGSFLVVRNQSIFFVHKSAKDFLSENAAETIFPNGIGKVNEKIFLNSIIEMSNILKENIYDLCHPGFPINKVKQPDPDPLAYIRYSCTYWVNHFIDGNPPKTENHIQNNSKVYNFLTEHLLHWLEVMSLMENISGCIVAISSLENYILVEKAPELSAYIHDAKRFVLYNRVGIEQAPLQIYCSALFFAPENSIIRKIFQKSIPSWIYKISRTRSSWSAALQTLEGHSNWVNSVAFSPDGTIVASGSEDQKIRLWDAATGESLQTLEGHRGGVYSVAFSSDGTKIASGSYDQTIRLWDTATGEWLQTLEGHRRGVYSVAFSSDGTKVASGSYDQTIRLWDAATGESLQTLKGHRRGVYSVAFSSDGTKVASGSYDQTIRLWDTATGESLQTLKGHRRGVYSVAFSSDGTKVASGSYDQTIRLWDTATGESLQTLKGHSSSVWSVAFSSDGTKVASGSEDHTIRLWDAATGESLQMLKGHRGSVRSVAFSSDGTKVASGSEDHTIRLWDAATGESLQTLKGHSSSVNSVAFSSDGTKVASGSSDQTIRLWDAATGESLQTLKGHRGGVYSVAFSPDGTKVASGSYDQTIRLWDTATGESLQTLKGHRGGVYSVAFSSDGTKVASGSSDQTIRLWDTATSESLQTLEGHSGWVYSVAFSPDGTKVASGSSDQTIRLWDTATGESLQTLMGHSGWVYSVAFSSDGTKVASGSYDQTIRLWDTITGESLQTLEGHTGGVNSVAFSPDGTKVASGSYDQTIRLWDTATGESLQTLMGHAGSVWSVAFSPDGTKIASGSYDQTIRLWDTATSEWLQTLEGHTGWIRSVAFSPDGTKIASGSEDQTIRLWDTATGEWLQTLMGHAGSVNSVAFSSDGTKIASGSSDQTIRLWDAATGEWLQTLEDYSGSVSSVAFSPDGTKIASGSSDQTIRLWDTATGEWLQTLEGHTGWIRSVAFSPDGTKVASGSGDQTIRLWDAATGESLQTLKNHSGLEASSAFERYFISNHWIAERLDEEVRNIFWLPPDYRPTSAYFCNRVIVMAFSTGGILFLKFE</sequence>
<feature type="repeat" description="WD" evidence="6">
    <location>
        <begin position="1322"/>
        <end position="1363"/>
    </location>
</feature>
<feature type="repeat" description="WD" evidence="6">
    <location>
        <begin position="818"/>
        <end position="859"/>
    </location>
</feature>
<dbReference type="InterPro" id="IPR056884">
    <property type="entry name" value="NPHP3-like_N"/>
</dbReference>
<reference evidence="9" key="1">
    <citation type="journal article" date="2017" name="Genome Biol. Evol.">
        <title>The complete genome sequence of the phytopathogenic fungus Sclerotinia sclerotiorum reveals insights into the genome architecture of broad host range pathogens.</title>
        <authorList>
            <person name="Derbyshire M."/>
            <person name="Denton-Giles M."/>
            <person name="Hegedus D."/>
            <person name="Seifbarghy S."/>
            <person name="Rollins J."/>
            <person name="van Kan J."/>
            <person name="Seidl M.F."/>
            <person name="Faino L."/>
            <person name="Mbengue M."/>
            <person name="Navaud O."/>
            <person name="Raffaele S."/>
            <person name="Hammond-Kosack K."/>
            <person name="Heard S."/>
            <person name="Oliver R."/>
        </authorList>
    </citation>
    <scope>NUCLEOTIDE SEQUENCE [LARGE SCALE GENOMIC DNA]</scope>
    <source>
        <strain evidence="9">ATCC 18683 / 1980 / Ss-1</strain>
    </source>
</reference>
<dbReference type="InterPro" id="IPR019775">
    <property type="entry name" value="WD40_repeat_CS"/>
</dbReference>
<dbReference type="InterPro" id="IPR020472">
    <property type="entry name" value="WD40_PAC1"/>
</dbReference>
<proteinExistence type="inferred from homology"/>
<feature type="repeat" description="WD" evidence="6">
    <location>
        <begin position="860"/>
        <end position="901"/>
    </location>
</feature>
<dbReference type="InterPro" id="IPR010730">
    <property type="entry name" value="HET"/>
</dbReference>
<evidence type="ECO:0000256" key="4">
    <source>
        <dbReference type="ARBA" id="ARBA00039789"/>
    </source>
</evidence>
<dbReference type="FunFam" id="2.130.10.10:FF:002528">
    <property type="entry name" value="Uncharacterized protein"/>
    <property type="match status" value="2"/>
</dbReference>
<dbReference type="SUPFAM" id="SSF52540">
    <property type="entry name" value="P-loop containing nucleoside triphosphate hydrolases"/>
    <property type="match status" value="1"/>
</dbReference>
<gene>
    <name evidence="8" type="ORF">sscle_08g067090</name>
</gene>
<dbReference type="InterPro" id="IPR015943">
    <property type="entry name" value="WD40/YVTN_repeat-like_dom_sf"/>
</dbReference>
<feature type="repeat" description="WD" evidence="6">
    <location>
        <begin position="1154"/>
        <end position="1195"/>
    </location>
</feature>
<evidence type="ECO:0000313" key="8">
    <source>
        <dbReference type="EMBL" id="APA11939.1"/>
    </source>
</evidence>
<evidence type="ECO:0000259" key="7">
    <source>
        <dbReference type="PROSITE" id="PS50837"/>
    </source>
</evidence>
<protein>
    <recommendedName>
        <fullName evidence="4">Mitochondrial division protein 1</fullName>
    </recommendedName>
</protein>
<comment type="similarity">
    <text evidence="3">Belongs to the WD repeat MDV1/CAF4 family.</text>
</comment>
<dbReference type="PANTHER" id="PTHR22847">
    <property type="entry name" value="WD40 REPEAT PROTEIN"/>
    <property type="match status" value="1"/>
</dbReference>
<dbReference type="VEuPathDB" id="FungiDB:sscle_08g067090"/>
<evidence type="ECO:0000256" key="3">
    <source>
        <dbReference type="ARBA" id="ARBA00038415"/>
    </source>
</evidence>
<dbReference type="PROSITE" id="PS50837">
    <property type="entry name" value="NACHT"/>
    <property type="match status" value="1"/>
</dbReference>
<dbReference type="SMART" id="SM00564">
    <property type="entry name" value="PQQ"/>
    <property type="match status" value="16"/>
</dbReference>
<dbReference type="InterPro" id="IPR036322">
    <property type="entry name" value="WD40_repeat_dom_sf"/>
</dbReference>
<dbReference type="InterPro" id="IPR007111">
    <property type="entry name" value="NACHT_NTPase"/>
</dbReference>
<dbReference type="FunFam" id="2.130.10.10:FF:001847">
    <property type="entry name" value="Nucleolar protein, component of the U3 processome"/>
    <property type="match status" value="1"/>
</dbReference>
<dbReference type="OrthoDB" id="538223at2759"/>
<dbReference type="InterPro" id="IPR027417">
    <property type="entry name" value="P-loop_NTPase"/>
</dbReference>
<evidence type="ECO:0000256" key="1">
    <source>
        <dbReference type="ARBA" id="ARBA00022574"/>
    </source>
</evidence>
<dbReference type="PANTHER" id="PTHR22847:SF637">
    <property type="entry name" value="WD REPEAT DOMAIN 5B"/>
    <property type="match status" value="1"/>
</dbReference>
<feature type="repeat" description="WD" evidence="6">
    <location>
        <begin position="902"/>
        <end position="943"/>
    </location>
</feature>
<dbReference type="SUPFAM" id="SSF50998">
    <property type="entry name" value="Quinoprotein alcohol dehydrogenase-like"/>
    <property type="match status" value="1"/>
</dbReference>
<feature type="repeat" description="WD" evidence="6">
    <location>
        <begin position="986"/>
        <end position="1027"/>
    </location>
</feature>
<dbReference type="FunFam" id="2.130.10.10:FF:001080">
    <property type="entry name" value="NACHT and WD domain protein"/>
    <property type="match status" value="2"/>
</dbReference>
<feature type="repeat" description="WD" evidence="6">
    <location>
        <begin position="1028"/>
        <end position="1069"/>
    </location>
</feature>
<dbReference type="Gene3D" id="3.40.50.300">
    <property type="entry name" value="P-loop containing nucleotide triphosphate hydrolases"/>
    <property type="match status" value="1"/>
</dbReference>
<accession>A0A1D9QAM4</accession>
<dbReference type="Gene3D" id="2.130.10.10">
    <property type="entry name" value="YVTN repeat-like/Quinoprotein amine dehydrogenase"/>
    <property type="match status" value="9"/>
</dbReference>
<feature type="domain" description="NACHT" evidence="7">
    <location>
        <begin position="297"/>
        <end position="449"/>
    </location>
</feature>
<organism evidence="8 9">
    <name type="scientific">Sclerotinia sclerotiorum (strain ATCC 18683 / 1980 / Ss-1)</name>
    <name type="common">White mold</name>
    <name type="synonym">Whetzelinia sclerotiorum</name>
    <dbReference type="NCBI Taxonomy" id="665079"/>
    <lineage>
        <taxon>Eukaryota</taxon>
        <taxon>Fungi</taxon>
        <taxon>Dikarya</taxon>
        <taxon>Ascomycota</taxon>
        <taxon>Pezizomycotina</taxon>
        <taxon>Leotiomycetes</taxon>
        <taxon>Helotiales</taxon>
        <taxon>Sclerotiniaceae</taxon>
        <taxon>Sclerotinia</taxon>
    </lineage>
</organism>
<dbReference type="InterPro" id="IPR011047">
    <property type="entry name" value="Quinoprotein_ADH-like_sf"/>
</dbReference>
<feature type="repeat" description="WD" evidence="6">
    <location>
        <begin position="944"/>
        <end position="985"/>
    </location>
</feature>
<keyword evidence="1 6" id="KW-0853">WD repeat</keyword>
<feature type="repeat" description="WD" evidence="6">
    <location>
        <begin position="1490"/>
        <end position="1531"/>
    </location>
</feature>
<dbReference type="Pfam" id="PF00400">
    <property type="entry name" value="WD40"/>
    <property type="match status" value="14"/>
</dbReference>
<dbReference type="SUPFAM" id="SSF50978">
    <property type="entry name" value="WD40 repeat-like"/>
    <property type="match status" value="2"/>
</dbReference>
<dbReference type="InterPro" id="IPR018391">
    <property type="entry name" value="PQQ_b-propeller_rpt"/>
</dbReference>
<keyword evidence="2" id="KW-0677">Repeat</keyword>
<feature type="repeat" description="WD" evidence="6">
    <location>
        <begin position="1280"/>
        <end position="1321"/>
    </location>
</feature>
<evidence type="ECO:0000256" key="2">
    <source>
        <dbReference type="ARBA" id="ARBA00022737"/>
    </source>
</evidence>
<dbReference type="FunFam" id="3.40.50.300:FF:001638">
    <property type="entry name" value="NACHT and WD40 domain protein"/>
    <property type="match status" value="1"/>
</dbReference>
<dbReference type="PROSITE" id="PS50082">
    <property type="entry name" value="WD_REPEATS_2"/>
    <property type="match status" value="18"/>
</dbReference>